<protein>
    <submittedName>
        <fullName evidence="2">Uncharacterized protein</fullName>
    </submittedName>
</protein>
<dbReference type="Proteomes" id="UP000499080">
    <property type="component" value="Unassembled WGS sequence"/>
</dbReference>
<proteinExistence type="predicted"/>
<comment type="caution">
    <text evidence="2">The sequence shown here is derived from an EMBL/GenBank/DDBJ whole genome shotgun (WGS) entry which is preliminary data.</text>
</comment>
<gene>
    <name evidence="2" type="ORF">AVEN_207774_1</name>
</gene>
<dbReference type="EMBL" id="BGPR01000122">
    <property type="protein sequence ID" value="GBL96602.1"/>
    <property type="molecule type" value="Genomic_DNA"/>
</dbReference>
<sequence>MNQSVESILPSTNITKILGDTEIDIGVARIEMYSKKQYLGFIAGKKEGRGIQTGGEDSASGHKGRSSRFVSTENRHVLGPGAREIHRG</sequence>
<accession>A0A4Y2BWP7</accession>
<evidence type="ECO:0000313" key="2">
    <source>
        <dbReference type="EMBL" id="GBL96602.1"/>
    </source>
</evidence>
<evidence type="ECO:0000256" key="1">
    <source>
        <dbReference type="SAM" id="MobiDB-lite"/>
    </source>
</evidence>
<feature type="region of interest" description="Disordered" evidence="1">
    <location>
        <begin position="48"/>
        <end position="88"/>
    </location>
</feature>
<reference evidence="2 3" key="1">
    <citation type="journal article" date="2019" name="Sci. Rep.">
        <title>Orb-weaving spider Araneus ventricosus genome elucidates the spidroin gene catalogue.</title>
        <authorList>
            <person name="Kono N."/>
            <person name="Nakamura H."/>
            <person name="Ohtoshi R."/>
            <person name="Moran D.A.P."/>
            <person name="Shinohara A."/>
            <person name="Yoshida Y."/>
            <person name="Fujiwara M."/>
            <person name="Mori M."/>
            <person name="Tomita M."/>
            <person name="Arakawa K."/>
        </authorList>
    </citation>
    <scope>NUCLEOTIDE SEQUENCE [LARGE SCALE GENOMIC DNA]</scope>
</reference>
<evidence type="ECO:0000313" key="3">
    <source>
        <dbReference type="Proteomes" id="UP000499080"/>
    </source>
</evidence>
<dbReference type="AlphaFoldDB" id="A0A4Y2BWP7"/>
<organism evidence="2 3">
    <name type="scientific">Araneus ventricosus</name>
    <name type="common">Orbweaver spider</name>
    <name type="synonym">Epeira ventricosa</name>
    <dbReference type="NCBI Taxonomy" id="182803"/>
    <lineage>
        <taxon>Eukaryota</taxon>
        <taxon>Metazoa</taxon>
        <taxon>Ecdysozoa</taxon>
        <taxon>Arthropoda</taxon>
        <taxon>Chelicerata</taxon>
        <taxon>Arachnida</taxon>
        <taxon>Araneae</taxon>
        <taxon>Araneomorphae</taxon>
        <taxon>Entelegynae</taxon>
        <taxon>Araneoidea</taxon>
        <taxon>Araneidae</taxon>
        <taxon>Araneus</taxon>
    </lineage>
</organism>
<keyword evidence="3" id="KW-1185">Reference proteome</keyword>
<name>A0A4Y2BWP7_ARAVE</name>